<dbReference type="AlphaFoldDB" id="A0AA43BA18"/>
<evidence type="ECO:0000259" key="1">
    <source>
        <dbReference type="Pfam" id="PF14490"/>
    </source>
</evidence>
<dbReference type="RefSeq" id="WP_136187726.1">
    <property type="nucleotide sequence ID" value="NZ_JAOCKX010000046.1"/>
</dbReference>
<sequence>MVEEITVLDLQVHRIRHLAEMGNGAILVCNRLENVEAGSGRIALQMPGFHMPAIGQFHVGQLMRVSGKICDWKNPRDGRTEKQIRVTHWFPIMPSRGNWAQLVANSPHFHGIGQAFANHAADRLGDRLLDAVAEGDVAFLLACCPAFPPEMARSLGRLWASWCRDTLAEWLSRFQLPTSALPHLDAAYCGCDAALRRLNADPYRLLAFGTSWRKSDSIAAKRFQVAKDDPRRLHGAVIHVLQKRYMAGDTVVAEPDLRKYVANLLHSDDAASSALLLTFRNGGFVRFGDRQFQLRGVWAKDTLNARSAPPQPP</sequence>
<dbReference type="Proteomes" id="UP001162318">
    <property type="component" value="Unassembled WGS sequence"/>
</dbReference>
<protein>
    <recommendedName>
        <fullName evidence="1">ATP-dependent RecD2 DNA helicase-like helix-hairpin-helix domain-containing protein</fullName>
    </recommendedName>
</protein>
<comment type="caution">
    <text evidence="2">The sequence shown here is derived from an EMBL/GenBank/DDBJ whole genome shotgun (WGS) entry which is preliminary data.</text>
</comment>
<dbReference type="Pfam" id="PF14490">
    <property type="entry name" value="HHH_RecD2"/>
    <property type="match status" value="1"/>
</dbReference>
<evidence type="ECO:0000313" key="2">
    <source>
        <dbReference type="EMBL" id="MDH2133996.1"/>
    </source>
</evidence>
<feature type="domain" description="ATP-dependent RecD2 DNA helicase-like helix-hairpin-helix" evidence="1">
    <location>
        <begin position="167"/>
        <end position="250"/>
    </location>
</feature>
<dbReference type="EMBL" id="JAOCKX010000046">
    <property type="protein sequence ID" value="MDH2133996.1"/>
    <property type="molecule type" value="Genomic_DNA"/>
</dbReference>
<dbReference type="InterPro" id="IPR029493">
    <property type="entry name" value="RecD2-like_HHH"/>
</dbReference>
<organism evidence="2 3">
    <name type="scientific">Sphingobium yanoikuyae</name>
    <name type="common">Sphingomonas yanoikuyae</name>
    <dbReference type="NCBI Taxonomy" id="13690"/>
    <lineage>
        <taxon>Bacteria</taxon>
        <taxon>Pseudomonadati</taxon>
        <taxon>Pseudomonadota</taxon>
        <taxon>Alphaproteobacteria</taxon>
        <taxon>Sphingomonadales</taxon>
        <taxon>Sphingomonadaceae</taxon>
        <taxon>Sphingobium</taxon>
    </lineage>
</organism>
<dbReference type="Gene3D" id="1.10.10.2220">
    <property type="match status" value="1"/>
</dbReference>
<name>A0AA43BA18_SPHYA</name>
<proteinExistence type="predicted"/>
<gene>
    <name evidence="2" type="ORF">N5J77_22955</name>
</gene>
<evidence type="ECO:0000313" key="3">
    <source>
        <dbReference type="Proteomes" id="UP001162318"/>
    </source>
</evidence>
<accession>A0AA43BA18</accession>
<reference evidence="2" key="1">
    <citation type="submission" date="2022-09" db="EMBL/GenBank/DDBJ databases">
        <title>Intensive care unit water sources are persistently colonized with multi-drug resistant bacteria and are the site of extensive horizontal gene transfer of antibiotic resistance genes.</title>
        <authorList>
            <person name="Diorio-Toth L."/>
        </authorList>
    </citation>
    <scope>NUCLEOTIDE SEQUENCE</scope>
    <source>
        <strain evidence="2">GD03659</strain>
    </source>
</reference>